<evidence type="ECO:0000259" key="2">
    <source>
        <dbReference type="PROSITE" id="PS50878"/>
    </source>
</evidence>
<name>A0AAE1F4K6_PETCI</name>
<proteinExistence type="predicted"/>
<dbReference type="Proteomes" id="UP001286313">
    <property type="component" value="Unassembled WGS sequence"/>
</dbReference>
<feature type="compositionally biased region" description="Gly residues" evidence="1">
    <location>
        <begin position="369"/>
        <end position="384"/>
    </location>
</feature>
<evidence type="ECO:0000256" key="1">
    <source>
        <dbReference type="SAM" id="MobiDB-lite"/>
    </source>
</evidence>
<dbReference type="Pfam" id="PF00078">
    <property type="entry name" value="RVT_1"/>
    <property type="match status" value="1"/>
</dbReference>
<dbReference type="EMBL" id="JAWQEG010003317">
    <property type="protein sequence ID" value="KAK3866896.1"/>
    <property type="molecule type" value="Genomic_DNA"/>
</dbReference>
<sequence>MGISSKLGRWLHSFLTDRKQVVAIEGAQSALMLVTNGVPHGSLLGPLLFIAYNSDIDQNIQHSFVSSFTDDTCVLQEISLSADAELLQADLDSLYQWAEKNNMMFNGSKFEHMSYTVQGCNNCPPKYTANYGSQISVKPEVRGLGVTLSCDGNFTSHINHVTKKALSQAGWYLLGCRPERIRAISPPQTQCTLVKDRRVELNGEEDGKDLVVGMVLGLWMVVENDMGLGMVVKDQGLGMVVKDQGLGIVVKDQGLGMVVKDQLLGMVVKDQGLGMVVKDQGLGMVVKDQGLGMVVKDQGLVMVVKDQGLGMEAEKDQGLGMVVKDQGLGMVVKDQGRDGGEGSGSGDGGEGSGTGDGGEGSVTRDGGEGSRTGDGGGEGSGIGDGGEETDIVVFTCSPQGAFQRDEWLKTGSGIALCGVWLTECSCQKNLHVLYMTNHNNDRKNISMVLMVLPQRERVMVV</sequence>
<evidence type="ECO:0000313" key="3">
    <source>
        <dbReference type="EMBL" id="KAK3866896.1"/>
    </source>
</evidence>
<evidence type="ECO:0000313" key="4">
    <source>
        <dbReference type="Proteomes" id="UP001286313"/>
    </source>
</evidence>
<feature type="region of interest" description="Disordered" evidence="1">
    <location>
        <begin position="332"/>
        <end position="388"/>
    </location>
</feature>
<keyword evidence="4" id="KW-1185">Reference proteome</keyword>
<reference evidence="3" key="1">
    <citation type="submission" date="2023-10" db="EMBL/GenBank/DDBJ databases">
        <title>Genome assemblies of two species of porcelain crab, Petrolisthes cinctipes and Petrolisthes manimaculis (Anomura: Porcellanidae).</title>
        <authorList>
            <person name="Angst P."/>
        </authorList>
    </citation>
    <scope>NUCLEOTIDE SEQUENCE</scope>
    <source>
        <strain evidence="3">PB745_01</strain>
        <tissue evidence="3">Gill</tissue>
    </source>
</reference>
<dbReference type="AlphaFoldDB" id="A0AAE1F4K6"/>
<comment type="caution">
    <text evidence="3">The sequence shown here is derived from an EMBL/GenBank/DDBJ whole genome shotgun (WGS) entry which is preliminary data.</text>
</comment>
<feature type="domain" description="Reverse transcriptase" evidence="2">
    <location>
        <begin position="1"/>
        <end position="148"/>
    </location>
</feature>
<dbReference type="InterPro" id="IPR000477">
    <property type="entry name" value="RT_dom"/>
</dbReference>
<dbReference type="PROSITE" id="PS50878">
    <property type="entry name" value="RT_POL"/>
    <property type="match status" value="1"/>
</dbReference>
<accession>A0AAE1F4K6</accession>
<feature type="compositionally biased region" description="Gly residues" evidence="1">
    <location>
        <begin position="341"/>
        <end position="360"/>
    </location>
</feature>
<dbReference type="PANTHER" id="PTHR33332">
    <property type="entry name" value="REVERSE TRANSCRIPTASE DOMAIN-CONTAINING PROTEIN"/>
    <property type="match status" value="1"/>
</dbReference>
<gene>
    <name evidence="3" type="ORF">Pcinc_027606</name>
</gene>
<organism evidence="3 4">
    <name type="scientific">Petrolisthes cinctipes</name>
    <name type="common">Flat porcelain crab</name>
    <dbReference type="NCBI Taxonomy" id="88211"/>
    <lineage>
        <taxon>Eukaryota</taxon>
        <taxon>Metazoa</taxon>
        <taxon>Ecdysozoa</taxon>
        <taxon>Arthropoda</taxon>
        <taxon>Crustacea</taxon>
        <taxon>Multicrustacea</taxon>
        <taxon>Malacostraca</taxon>
        <taxon>Eumalacostraca</taxon>
        <taxon>Eucarida</taxon>
        <taxon>Decapoda</taxon>
        <taxon>Pleocyemata</taxon>
        <taxon>Anomura</taxon>
        <taxon>Galatheoidea</taxon>
        <taxon>Porcellanidae</taxon>
        <taxon>Petrolisthes</taxon>
    </lineage>
</organism>
<protein>
    <recommendedName>
        <fullName evidence="2">Reverse transcriptase domain-containing protein</fullName>
    </recommendedName>
</protein>